<dbReference type="RefSeq" id="WP_066136796.1">
    <property type="nucleotide sequence ID" value="NZ_CBCSGM010000001.1"/>
</dbReference>
<dbReference type="AlphaFoldDB" id="A0A2X4W309"/>
<sequence length="483" mass="51764">MQVLSLKEQWFGNIRADILSGIVVALALIPESIAFSFIVGVDPMVGLYASFSIAVIIAIVGGRPGMISAATGAMALILVTLVADHGIQYMFAATILTGIIQVMIGLCKLARIMKFIPRSVMIGFVNALAILIFIAQLNHFVGEKWPMYAMVAGSLAIIYLFPRVSKVVPSSLVAIIVITIIAVLTKSDVKTVGDIGNLPSTLPSFFIPDVPFNFETLRIIFPYAISLAIVGLLESLLTASVVDDMTDTASNKNTETRGQGIANIVSGFFGGMAGCGMIGQSVINAKSGGRGRLSTFVAGAFLMVLIIVLRDVVFKIPMAALVGVMFMVCVSTFDWSTLRVLRKAPLTDSIVMIVTVITVLATGDLSKGVLAGVLLSAVFFVVKISKIRVVSHINGKKRVYMVRGQVFFASVENLIEAIDLNANEKEVEIDFSEAHVWDDSGVAAIDKIVLKLRDNGAAVYITGLNKPSSHLVNRLALYSKSER</sequence>
<name>A0A2X4W309_LEDLE</name>
<dbReference type="InterPro" id="IPR036513">
    <property type="entry name" value="STAS_dom_sf"/>
</dbReference>
<dbReference type="Pfam" id="PF00916">
    <property type="entry name" value="Sulfate_transp"/>
    <property type="match status" value="2"/>
</dbReference>
<feature type="transmembrane region" description="Helical" evidence="5">
    <location>
        <begin position="145"/>
        <end position="161"/>
    </location>
</feature>
<dbReference type="PROSITE" id="PS01130">
    <property type="entry name" value="SLC26A"/>
    <property type="match status" value="1"/>
</dbReference>
<feature type="transmembrane region" description="Helical" evidence="5">
    <location>
        <begin position="316"/>
        <end position="333"/>
    </location>
</feature>
<dbReference type="Gene3D" id="3.30.750.24">
    <property type="entry name" value="STAS domain"/>
    <property type="match status" value="1"/>
</dbReference>
<feature type="transmembrane region" description="Helical" evidence="5">
    <location>
        <begin position="168"/>
        <end position="185"/>
    </location>
</feature>
<comment type="subcellular location">
    <subcellularLocation>
        <location evidence="1">Membrane</location>
        <topology evidence="1">Multi-pass membrane protein</topology>
    </subcellularLocation>
</comment>
<dbReference type="InterPro" id="IPR018045">
    <property type="entry name" value="S04_transporter_CS"/>
</dbReference>
<reference evidence="7 8" key="1">
    <citation type="submission" date="2018-06" db="EMBL/GenBank/DDBJ databases">
        <authorList>
            <consortium name="Pathogen Informatics"/>
            <person name="Doyle S."/>
        </authorList>
    </citation>
    <scope>NUCLEOTIDE SEQUENCE [LARGE SCALE GENOMIC DNA]</scope>
    <source>
        <strain evidence="7 8">NCTC4824</strain>
    </source>
</reference>
<evidence type="ECO:0000313" key="7">
    <source>
        <dbReference type="EMBL" id="SQI54418.1"/>
    </source>
</evidence>
<dbReference type="SUPFAM" id="SSF52091">
    <property type="entry name" value="SpoIIaa-like"/>
    <property type="match status" value="1"/>
</dbReference>
<dbReference type="STRING" id="1348624.GCA_001591545_00421"/>
<dbReference type="PANTHER" id="PTHR43310">
    <property type="entry name" value="SULFATE TRANSPORTER YBAR-RELATED"/>
    <property type="match status" value="1"/>
</dbReference>
<dbReference type="PANTHER" id="PTHR43310:SF1">
    <property type="entry name" value="SULFATE TRANSPORTER YBAR-RELATED"/>
    <property type="match status" value="1"/>
</dbReference>
<feature type="transmembrane region" description="Helical" evidence="5">
    <location>
        <begin position="89"/>
        <end position="107"/>
    </location>
</feature>
<evidence type="ECO:0000256" key="3">
    <source>
        <dbReference type="ARBA" id="ARBA00022989"/>
    </source>
</evidence>
<evidence type="ECO:0000313" key="8">
    <source>
        <dbReference type="Proteomes" id="UP000249134"/>
    </source>
</evidence>
<evidence type="ECO:0000256" key="5">
    <source>
        <dbReference type="SAM" id="Phobius"/>
    </source>
</evidence>
<proteinExistence type="predicted"/>
<feature type="transmembrane region" description="Helical" evidence="5">
    <location>
        <begin position="119"/>
        <end position="139"/>
    </location>
</feature>
<feature type="transmembrane region" description="Helical" evidence="5">
    <location>
        <begin position="12"/>
        <end position="29"/>
    </location>
</feature>
<feature type="transmembrane region" description="Helical" evidence="5">
    <location>
        <begin position="220"/>
        <end position="242"/>
    </location>
</feature>
<keyword evidence="3 5" id="KW-1133">Transmembrane helix</keyword>
<dbReference type="GO" id="GO:0016020">
    <property type="term" value="C:membrane"/>
    <property type="evidence" value="ECO:0007669"/>
    <property type="project" value="UniProtKB-SubCell"/>
</dbReference>
<dbReference type="Proteomes" id="UP000249134">
    <property type="component" value="Chromosome 1"/>
</dbReference>
<feature type="domain" description="STAS" evidence="6">
    <location>
        <begin position="399"/>
        <end position="483"/>
    </location>
</feature>
<dbReference type="PROSITE" id="PS50801">
    <property type="entry name" value="STAS"/>
    <property type="match status" value="1"/>
</dbReference>
<dbReference type="KEGG" id="blen:NCTC4824_01328"/>
<dbReference type="Pfam" id="PF01740">
    <property type="entry name" value="STAS"/>
    <property type="match status" value="1"/>
</dbReference>
<dbReference type="GO" id="GO:0008271">
    <property type="term" value="F:secondary active sulfate transmembrane transporter activity"/>
    <property type="evidence" value="ECO:0007669"/>
    <property type="project" value="InterPro"/>
</dbReference>
<gene>
    <name evidence="7" type="primary">ybaR</name>
    <name evidence="7" type="ORF">NCTC4824_01328</name>
</gene>
<accession>A0A2X4W309</accession>
<dbReference type="EMBL" id="LS483476">
    <property type="protein sequence ID" value="SQI54418.1"/>
    <property type="molecule type" value="Genomic_DNA"/>
</dbReference>
<keyword evidence="2 5" id="KW-0812">Transmembrane</keyword>
<evidence type="ECO:0000256" key="4">
    <source>
        <dbReference type="ARBA" id="ARBA00023136"/>
    </source>
</evidence>
<dbReference type="CDD" id="cd07042">
    <property type="entry name" value="STAS_SulP_like_sulfate_transporter"/>
    <property type="match status" value="1"/>
</dbReference>
<organism evidence="7 8">
    <name type="scientific">Lederbergia lenta</name>
    <name type="common">Bacillus lentus</name>
    <dbReference type="NCBI Taxonomy" id="1467"/>
    <lineage>
        <taxon>Bacteria</taxon>
        <taxon>Bacillati</taxon>
        <taxon>Bacillota</taxon>
        <taxon>Bacilli</taxon>
        <taxon>Bacillales</taxon>
        <taxon>Bacillaceae</taxon>
        <taxon>Lederbergia</taxon>
    </lineage>
</organism>
<feature type="transmembrane region" description="Helical" evidence="5">
    <location>
        <begin position="293"/>
        <end position="310"/>
    </location>
</feature>
<evidence type="ECO:0000259" key="6">
    <source>
        <dbReference type="PROSITE" id="PS50801"/>
    </source>
</evidence>
<dbReference type="InterPro" id="IPR011547">
    <property type="entry name" value="SLC26A/SulP_dom"/>
</dbReference>
<feature type="transmembrane region" description="Helical" evidence="5">
    <location>
        <begin position="35"/>
        <end position="59"/>
    </location>
</feature>
<evidence type="ECO:0000256" key="1">
    <source>
        <dbReference type="ARBA" id="ARBA00004141"/>
    </source>
</evidence>
<keyword evidence="8" id="KW-1185">Reference proteome</keyword>
<keyword evidence="4 5" id="KW-0472">Membrane</keyword>
<dbReference type="InterPro" id="IPR052706">
    <property type="entry name" value="Membrane-Transporter-like"/>
</dbReference>
<feature type="transmembrane region" description="Helical" evidence="5">
    <location>
        <begin position="369"/>
        <end position="389"/>
    </location>
</feature>
<evidence type="ECO:0000256" key="2">
    <source>
        <dbReference type="ARBA" id="ARBA00022692"/>
    </source>
</evidence>
<protein>
    <submittedName>
        <fullName evidence="7">Permease</fullName>
    </submittedName>
</protein>
<dbReference type="InterPro" id="IPR002645">
    <property type="entry name" value="STAS_dom"/>
</dbReference>